<protein>
    <submittedName>
        <fullName evidence="1">Uncharacterized protein</fullName>
    </submittedName>
</protein>
<evidence type="ECO:0000313" key="1">
    <source>
        <dbReference type="EMBL" id="ADI17922.1"/>
    </source>
</evidence>
<proteinExistence type="predicted"/>
<accession>E0XU31</accession>
<name>E0XU31_9BACT</name>
<reference evidence="1" key="1">
    <citation type="journal article" date="2011" name="Environ. Microbiol.">
        <title>Time-series analyses of Monterey Bay coastal microbial picoplankton using a 'genome proxy' microarray.</title>
        <authorList>
            <person name="Rich V.I."/>
            <person name="Pham V.D."/>
            <person name="Eppley J."/>
            <person name="Shi Y."/>
            <person name="DeLong E.F."/>
        </authorList>
    </citation>
    <scope>NUCLEOTIDE SEQUENCE</scope>
</reference>
<dbReference type="EMBL" id="GU474877">
    <property type="protein sequence ID" value="ADI17922.1"/>
    <property type="molecule type" value="Genomic_DNA"/>
</dbReference>
<organism evidence="1">
    <name type="scientific">uncultured Desulfobacterales bacterium HF0200_07G10</name>
    <dbReference type="NCBI Taxonomy" id="710741"/>
    <lineage>
        <taxon>Bacteria</taxon>
        <taxon>Pseudomonadati</taxon>
        <taxon>Thermodesulfobacteriota</taxon>
        <taxon>Desulfobacteria</taxon>
        <taxon>Desulfobacterales</taxon>
        <taxon>environmental samples</taxon>
    </lineage>
</organism>
<sequence length="85" mass="9577">MTNLINKDGLSVLNNPKAIHEELFRGTGSVMGAGASIFMQNESITEKFIVTSKDNGLEPPTDHRFVSSRYKEALDIFQQYIDRKD</sequence>
<dbReference type="AlphaFoldDB" id="E0XU31"/>